<dbReference type="SFLD" id="SFLDF00027">
    <property type="entry name" value="p-type_atpase"/>
    <property type="match status" value="1"/>
</dbReference>
<dbReference type="InterPro" id="IPR036163">
    <property type="entry name" value="HMA_dom_sf"/>
</dbReference>
<dbReference type="GO" id="GO:0005524">
    <property type="term" value="F:ATP binding"/>
    <property type="evidence" value="ECO:0007669"/>
    <property type="project" value="UniProtKB-UniRule"/>
</dbReference>
<dbReference type="Gene3D" id="3.40.50.1000">
    <property type="entry name" value="HAD superfamily/HAD-like"/>
    <property type="match status" value="1"/>
</dbReference>
<dbReference type="CDD" id="cd02094">
    <property type="entry name" value="P-type_ATPase_Cu-like"/>
    <property type="match status" value="1"/>
</dbReference>
<evidence type="ECO:0000256" key="8">
    <source>
        <dbReference type="ARBA" id="ARBA00022796"/>
    </source>
</evidence>
<dbReference type="InterPro" id="IPR023214">
    <property type="entry name" value="HAD_sf"/>
</dbReference>
<dbReference type="GO" id="GO:0005886">
    <property type="term" value="C:plasma membrane"/>
    <property type="evidence" value="ECO:0007669"/>
    <property type="project" value="UniProtKB-SubCell"/>
</dbReference>
<dbReference type="SUPFAM" id="SSF56784">
    <property type="entry name" value="HAD-like"/>
    <property type="match status" value="1"/>
</dbReference>
<evidence type="ECO:0000256" key="14">
    <source>
        <dbReference type="ARBA" id="ARBA00023136"/>
    </source>
</evidence>
<feature type="domain" description="HMA" evidence="17">
    <location>
        <begin position="782"/>
        <end position="847"/>
    </location>
</feature>
<dbReference type="AlphaFoldDB" id="A0A9D1R9C2"/>
<evidence type="ECO:0000256" key="12">
    <source>
        <dbReference type="ARBA" id="ARBA00023008"/>
    </source>
</evidence>
<dbReference type="Gene3D" id="3.30.70.100">
    <property type="match status" value="2"/>
</dbReference>
<comment type="caution">
    <text evidence="18">The sequence shown here is derived from an EMBL/GenBank/DDBJ whole genome shotgun (WGS) entry which is preliminary data.</text>
</comment>
<dbReference type="NCBIfam" id="TIGR01494">
    <property type="entry name" value="ATPase_P-type"/>
    <property type="match status" value="2"/>
</dbReference>
<dbReference type="InterPro" id="IPR006121">
    <property type="entry name" value="HMA_dom"/>
</dbReference>
<evidence type="ECO:0000259" key="17">
    <source>
        <dbReference type="PROSITE" id="PS50846"/>
    </source>
</evidence>
<name>A0A9D1R9C2_9FIRM</name>
<dbReference type="InterPro" id="IPR036412">
    <property type="entry name" value="HAD-like_sf"/>
</dbReference>
<dbReference type="GO" id="GO:0043682">
    <property type="term" value="F:P-type divalent copper transporter activity"/>
    <property type="evidence" value="ECO:0007669"/>
    <property type="project" value="TreeGrafter"/>
</dbReference>
<dbReference type="Proteomes" id="UP000824263">
    <property type="component" value="Unassembled WGS sequence"/>
</dbReference>
<reference evidence="18" key="2">
    <citation type="submission" date="2021-04" db="EMBL/GenBank/DDBJ databases">
        <authorList>
            <person name="Gilroy R."/>
        </authorList>
    </citation>
    <scope>NUCLEOTIDE SEQUENCE</scope>
    <source>
        <strain evidence="18">ChiSxjej1B13-11762</strain>
    </source>
</reference>
<evidence type="ECO:0000256" key="9">
    <source>
        <dbReference type="ARBA" id="ARBA00022840"/>
    </source>
</evidence>
<sequence>MKQYTVTGMSCAACSARVEKAVSKLDGVESCSVSLLTNSMGVEGTASPAAIIEAVEEAGYGAAEKGAESQVGEGKAAAQEEMLKDKETPVLKRRLIASLCFLVPLMYFSMGHMMWNWPLPEALAQNHVAVGLIQLLLTTVVMVINQKFFISGFKSLWHRAPNMDTLVALGAGASYGYSLYALFAMTDAQMRGDMEAVMSFMHEFYFESAAMILTLITVGKMLEARSKGRTTDALKSLMRLAPKTANVLRDGVEVQVSVDQVRKGDVFVVRPGENIPVDGVVLEGISAVNESALTGESIPVDKEAGDPVSAATLNQSGFLKCEASRVGEDTTLSRIIQMVSDAAATKAPIAKVADRVSGVFVPVVIVIAAVTILVWMLAGQTIGFALARGISVLVISCPCALGLATPVAIMVGNGMGAKNGILFKTAVSLEETGKMQIIALDKTGTITSGEPKVTDLIPAKEVTEEELLTMAYHLEEKSEHPLARAVIARAEELGLPEQIARQEGAPELAEFQAVAGNGLSGRLGGDLLVGGNLKFIQENAQVPESMRRQAEGLAEEGKTPLFFSRNGQLTGIIAVADVIKEDSPQAVKELQNMGIHVVMLTGDNERTAKAIGRQAGVDEVIAGVLPDGKESVIRALKKKGKVAMVGDGINDAPALTRADMGIAIGAGTDIAIDAADVVLMKSRLSDVPAAIRLSRATLRNIHENLFWAFFYNVIGIPLAAGVWFPMFGLTLNPMFGAAAMSLSSFCVVTNALRLNWFRMHDAAKDKKIKPADIAKKKEETEMKKTMKIEGMMCGHCEATVKKALEALPQVDEATVSHEAGTAEVSLNGDISDEVLKKTVEDKDYKVLSIQ</sequence>
<keyword evidence="8" id="KW-0187">Copper transport</keyword>
<dbReference type="PANTHER" id="PTHR43520:SF8">
    <property type="entry name" value="P-TYPE CU(+) TRANSPORTER"/>
    <property type="match status" value="1"/>
</dbReference>
<dbReference type="GO" id="GO:0016887">
    <property type="term" value="F:ATP hydrolysis activity"/>
    <property type="evidence" value="ECO:0007669"/>
    <property type="project" value="InterPro"/>
</dbReference>
<dbReference type="InterPro" id="IPR044492">
    <property type="entry name" value="P_typ_ATPase_HD_dom"/>
</dbReference>
<dbReference type="PRINTS" id="PR00941">
    <property type="entry name" value="CDATPASE"/>
</dbReference>
<dbReference type="FunFam" id="3.40.50.1000:FF:000144">
    <property type="entry name" value="copper-transporting ATPase 1 isoform X2"/>
    <property type="match status" value="1"/>
</dbReference>
<evidence type="ECO:0000256" key="4">
    <source>
        <dbReference type="ARBA" id="ARBA00022448"/>
    </source>
</evidence>
<dbReference type="SUPFAM" id="SSF55008">
    <property type="entry name" value="HMA, heavy metal-associated domain"/>
    <property type="match status" value="2"/>
</dbReference>
<evidence type="ECO:0000256" key="5">
    <source>
        <dbReference type="ARBA" id="ARBA00022692"/>
    </source>
</evidence>
<dbReference type="InterPro" id="IPR001757">
    <property type="entry name" value="P_typ_ATPase"/>
</dbReference>
<comment type="catalytic activity">
    <reaction evidence="15">
        <text>Cu(+)(in) + ATP + H2O = Cu(+)(out) + ADP + phosphate + H(+)</text>
        <dbReference type="Rhea" id="RHEA:25792"/>
        <dbReference type="ChEBI" id="CHEBI:15377"/>
        <dbReference type="ChEBI" id="CHEBI:15378"/>
        <dbReference type="ChEBI" id="CHEBI:30616"/>
        <dbReference type="ChEBI" id="CHEBI:43474"/>
        <dbReference type="ChEBI" id="CHEBI:49552"/>
        <dbReference type="ChEBI" id="CHEBI:456216"/>
        <dbReference type="EC" id="7.2.2.8"/>
    </reaction>
</comment>
<evidence type="ECO:0000313" key="19">
    <source>
        <dbReference type="Proteomes" id="UP000824263"/>
    </source>
</evidence>
<keyword evidence="13" id="KW-0406">Ion transport</keyword>
<keyword evidence="12" id="KW-0186">Copper</keyword>
<organism evidence="18 19">
    <name type="scientific">Candidatus Dorea gallistercoris</name>
    <dbReference type="NCBI Taxonomy" id="2838542"/>
    <lineage>
        <taxon>Bacteria</taxon>
        <taxon>Bacillati</taxon>
        <taxon>Bacillota</taxon>
        <taxon>Clostridia</taxon>
        <taxon>Lachnospirales</taxon>
        <taxon>Lachnospiraceae</taxon>
        <taxon>Dorea</taxon>
    </lineage>
</organism>
<evidence type="ECO:0000256" key="1">
    <source>
        <dbReference type="ARBA" id="ARBA00004651"/>
    </source>
</evidence>
<dbReference type="InterPro" id="IPR059000">
    <property type="entry name" value="ATPase_P-type_domA"/>
</dbReference>
<dbReference type="EMBL" id="DXGF01000020">
    <property type="protein sequence ID" value="HIW82883.1"/>
    <property type="molecule type" value="Genomic_DNA"/>
</dbReference>
<keyword evidence="9 16" id="KW-0067">ATP-binding</keyword>
<dbReference type="Pfam" id="PF00702">
    <property type="entry name" value="Hydrolase"/>
    <property type="match status" value="1"/>
</dbReference>
<dbReference type="SFLD" id="SFLDS00003">
    <property type="entry name" value="Haloacid_Dehalogenase"/>
    <property type="match status" value="1"/>
</dbReference>
<evidence type="ECO:0000256" key="3">
    <source>
        <dbReference type="ARBA" id="ARBA00012517"/>
    </source>
</evidence>
<dbReference type="InterPro" id="IPR023299">
    <property type="entry name" value="ATPase_P-typ_cyto_dom_N"/>
</dbReference>
<dbReference type="Pfam" id="PF00122">
    <property type="entry name" value="E1-E2_ATPase"/>
    <property type="match status" value="1"/>
</dbReference>
<feature type="transmembrane region" description="Helical" evidence="16">
    <location>
        <begin position="166"/>
        <end position="184"/>
    </location>
</feature>
<accession>A0A9D1R9C2</accession>
<evidence type="ECO:0000256" key="10">
    <source>
        <dbReference type="ARBA" id="ARBA00022967"/>
    </source>
</evidence>
<comment type="similarity">
    <text evidence="2 16">Belongs to the cation transport ATPase (P-type) (TC 3.A.3) family. Type IB subfamily.</text>
</comment>
<dbReference type="Pfam" id="PF00403">
    <property type="entry name" value="HMA"/>
    <property type="match status" value="2"/>
</dbReference>
<evidence type="ECO:0000313" key="18">
    <source>
        <dbReference type="EMBL" id="HIW82883.1"/>
    </source>
</evidence>
<feature type="transmembrane region" description="Helical" evidence="16">
    <location>
        <begin position="127"/>
        <end position="145"/>
    </location>
</feature>
<keyword evidence="5 16" id="KW-0812">Transmembrane</keyword>
<keyword evidence="10" id="KW-1278">Translocase</keyword>
<dbReference type="EC" id="7.2.2.8" evidence="3"/>
<dbReference type="PANTHER" id="PTHR43520">
    <property type="entry name" value="ATP7, ISOFORM B"/>
    <property type="match status" value="1"/>
</dbReference>
<dbReference type="CDD" id="cd00371">
    <property type="entry name" value="HMA"/>
    <property type="match status" value="2"/>
</dbReference>
<dbReference type="SUPFAM" id="SSF81653">
    <property type="entry name" value="Calcium ATPase, transduction domain A"/>
    <property type="match status" value="1"/>
</dbReference>
<dbReference type="GO" id="GO:0055070">
    <property type="term" value="P:copper ion homeostasis"/>
    <property type="evidence" value="ECO:0007669"/>
    <property type="project" value="TreeGrafter"/>
</dbReference>
<keyword evidence="16" id="KW-1003">Cell membrane</keyword>
<dbReference type="Gene3D" id="2.70.150.10">
    <property type="entry name" value="Calcium-transporting ATPase, cytoplasmic transduction domain A"/>
    <property type="match status" value="1"/>
</dbReference>
<dbReference type="PROSITE" id="PS01047">
    <property type="entry name" value="HMA_1"/>
    <property type="match status" value="1"/>
</dbReference>
<dbReference type="PRINTS" id="PR00119">
    <property type="entry name" value="CATATPASE"/>
</dbReference>
<feature type="domain" description="HMA" evidence="17">
    <location>
        <begin position="1"/>
        <end position="63"/>
    </location>
</feature>
<feature type="transmembrane region" description="Helical" evidence="16">
    <location>
        <begin position="390"/>
        <end position="411"/>
    </location>
</feature>
<keyword evidence="6 16" id="KW-0479">Metal-binding</keyword>
<dbReference type="GO" id="GO:0140581">
    <property type="term" value="F:P-type monovalent copper transporter activity"/>
    <property type="evidence" value="ECO:0007669"/>
    <property type="project" value="UniProtKB-EC"/>
</dbReference>
<dbReference type="InterPro" id="IPR018303">
    <property type="entry name" value="ATPase_P-typ_P_site"/>
</dbReference>
<feature type="transmembrane region" description="Helical" evidence="16">
    <location>
        <begin position="95"/>
        <end position="115"/>
    </location>
</feature>
<dbReference type="SFLD" id="SFLDG00002">
    <property type="entry name" value="C1.7:_P-type_atpase_like"/>
    <property type="match status" value="1"/>
</dbReference>
<dbReference type="GO" id="GO:0005507">
    <property type="term" value="F:copper ion binding"/>
    <property type="evidence" value="ECO:0007669"/>
    <property type="project" value="TreeGrafter"/>
</dbReference>
<gene>
    <name evidence="18" type="ORF">H9873_00955</name>
</gene>
<dbReference type="InterPro" id="IPR008250">
    <property type="entry name" value="ATPase_P-typ_transduc_dom_A_sf"/>
</dbReference>
<keyword evidence="7 16" id="KW-0547">Nucleotide-binding</keyword>
<keyword evidence="4" id="KW-0813">Transport</keyword>
<keyword evidence="14 16" id="KW-0472">Membrane</keyword>
<feature type="transmembrane region" description="Helical" evidence="16">
    <location>
        <begin position="705"/>
        <end position="728"/>
    </location>
</feature>
<dbReference type="InterPro" id="IPR017969">
    <property type="entry name" value="Heavy-metal-associated_CS"/>
</dbReference>
<dbReference type="NCBIfam" id="TIGR01525">
    <property type="entry name" value="ATPase-IB_hvy"/>
    <property type="match status" value="1"/>
</dbReference>
<dbReference type="PROSITE" id="PS00154">
    <property type="entry name" value="ATPASE_E1_E2"/>
    <property type="match status" value="1"/>
</dbReference>
<evidence type="ECO:0000256" key="13">
    <source>
        <dbReference type="ARBA" id="ARBA00023065"/>
    </source>
</evidence>
<dbReference type="InterPro" id="IPR027256">
    <property type="entry name" value="P-typ_ATPase_IB"/>
</dbReference>
<dbReference type="Gene3D" id="3.40.1110.10">
    <property type="entry name" value="Calcium-transporting ATPase, cytoplasmic domain N"/>
    <property type="match status" value="1"/>
</dbReference>
<dbReference type="FunFam" id="2.70.150.10:FF:000002">
    <property type="entry name" value="Copper-transporting ATPase 1, putative"/>
    <property type="match status" value="1"/>
</dbReference>
<evidence type="ECO:0000256" key="15">
    <source>
        <dbReference type="ARBA" id="ARBA00049289"/>
    </source>
</evidence>
<protein>
    <recommendedName>
        <fullName evidence="3">P-type Cu(+) transporter</fullName>
        <ecNumber evidence="3">7.2.2.8</ecNumber>
    </recommendedName>
</protein>
<dbReference type="SUPFAM" id="SSF81665">
    <property type="entry name" value="Calcium ATPase, transmembrane domain M"/>
    <property type="match status" value="1"/>
</dbReference>
<comment type="subcellular location">
    <subcellularLocation>
        <location evidence="1">Cell membrane</location>
        <topology evidence="1">Multi-pass membrane protein</topology>
    </subcellularLocation>
</comment>
<keyword evidence="11 16" id="KW-1133">Transmembrane helix</keyword>
<dbReference type="InterPro" id="IPR023298">
    <property type="entry name" value="ATPase_P-typ_TM_dom_sf"/>
</dbReference>
<reference evidence="18" key="1">
    <citation type="journal article" date="2021" name="PeerJ">
        <title>Extensive microbial diversity within the chicken gut microbiome revealed by metagenomics and culture.</title>
        <authorList>
            <person name="Gilroy R."/>
            <person name="Ravi A."/>
            <person name="Getino M."/>
            <person name="Pursley I."/>
            <person name="Horton D.L."/>
            <person name="Alikhan N.F."/>
            <person name="Baker D."/>
            <person name="Gharbi K."/>
            <person name="Hall N."/>
            <person name="Watson M."/>
            <person name="Adriaenssens E.M."/>
            <person name="Foster-Nyarko E."/>
            <person name="Jarju S."/>
            <person name="Secka A."/>
            <person name="Antonio M."/>
            <person name="Oren A."/>
            <person name="Chaudhuri R.R."/>
            <person name="La Ragione R."/>
            <person name="Hildebrand F."/>
            <person name="Pallen M.J."/>
        </authorList>
    </citation>
    <scope>NUCLEOTIDE SEQUENCE</scope>
    <source>
        <strain evidence="18">ChiSxjej1B13-11762</strain>
    </source>
</reference>
<evidence type="ECO:0000256" key="7">
    <source>
        <dbReference type="ARBA" id="ARBA00022741"/>
    </source>
</evidence>
<evidence type="ECO:0000256" key="16">
    <source>
        <dbReference type="RuleBase" id="RU362081"/>
    </source>
</evidence>
<feature type="transmembrane region" description="Helical" evidence="16">
    <location>
        <begin position="734"/>
        <end position="756"/>
    </location>
</feature>
<evidence type="ECO:0000256" key="11">
    <source>
        <dbReference type="ARBA" id="ARBA00022989"/>
    </source>
</evidence>
<evidence type="ECO:0000256" key="2">
    <source>
        <dbReference type="ARBA" id="ARBA00006024"/>
    </source>
</evidence>
<evidence type="ECO:0000256" key="6">
    <source>
        <dbReference type="ARBA" id="ARBA00022723"/>
    </source>
</evidence>
<feature type="transmembrane region" description="Helical" evidence="16">
    <location>
        <begin position="204"/>
        <end position="222"/>
    </location>
</feature>
<feature type="transmembrane region" description="Helical" evidence="16">
    <location>
        <begin position="356"/>
        <end position="378"/>
    </location>
</feature>
<dbReference type="PROSITE" id="PS50846">
    <property type="entry name" value="HMA_2"/>
    <property type="match status" value="2"/>
</dbReference>
<proteinExistence type="inferred from homology"/>